<dbReference type="PANTHER" id="PTHR30469">
    <property type="entry name" value="MULTIDRUG RESISTANCE PROTEIN MDTA"/>
    <property type="match status" value="1"/>
</dbReference>
<evidence type="ECO:0000313" key="6">
    <source>
        <dbReference type="Proteomes" id="UP000295129"/>
    </source>
</evidence>
<organism evidence="5 6">
    <name type="scientific">Azoarcus indigens</name>
    <dbReference type="NCBI Taxonomy" id="29545"/>
    <lineage>
        <taxon>Bacteria</taxon>
        <taxon>Pseudomonadati</taxon>
        <taxon>Pseudomonadota</taxon>
        <taxon>Betaproteobacteria</taxon>
        <taxon>Rhodocyclales</taxon>
        <taxon>Zoogloeaceae</taxon>
        <taxon>Azoarcus</taxon>
    </lineage>
</organism>
<gene>
    <name evidence="5" type="ORF">C7389_10472</name>
</gene>
<protein>
    <submittedName>
        <fullName evidence="5">RND family efflux transporter MFP subunit</fullName>
    </submittedName>
</protein>
<proteinExistence type="inferred from homology"/>
<evidence type="ECO:0000259" key="3">
    <source>
        <dbReference type="Pfam" id="PF25954"/>
    </source>
</evidence>
<sequence>MAAVIGWRPFCRCSATPAWTLTSPRTAPPRRKAGEHDLRLPPMNRHLPRLAVLALPAALFVSLSATYFLMPSFAASAADKADAAAQRPALTVTVDVPRRDSLPLRLSANGDIAAWQEASIGAGVADLRLTEVRVNVGDVVKAGQVLAVFDEETVRIDLAQAQAAVAEAEAAVAEAAANAQRARELQESGALSRQLITQYLTAERTAQARLASASAAADAQALRLKRTRVLAPDDGVISARSATVGAVNAMGTELFRMVRRGRLEWRAALTSAELGKVAAGTGVTLTLPSGEQVAGAVRMVAPTVDTQSRSGLVYVDIPRPGGARAGMFARGEFQLGASEGMTLPQQAVVVREAFSYVFRVGDDGRVSQLKVRTGRRVGERVEVLEGLPAEARVAVVGAGFLNDGDLVRVAEAPAPAAVPAAR</sequence>
<keyword evidence="2" id="KW-0175">Coiled coil</keyword>
<accession>A0A4R6E9L3</accession>
<dbReference type="SUPFAM" id="SSF111369">
    <property type="entry name" value="HlyD-like secretion proteins"/>
    <property type="match status" value="1"/>
</dbReference>
<dbReference type="GO" id="GO:1990281">
    <property type="term" value="C:efflux pump complex"/>
    <property type="evidence" value="ECO:0007669"/>
    <property type="project" value="TreeGrafter"/>
</dbReference>
<dbReference type="AlphaFoldDB" id="A0A4R6E9L3"/>
<dbReference type="NCBIfam" id="TIGR01730">
    <property type="entry name" value="RND_mfp"/>
    <property type="match status" value="1"/>
</dbReference>
<evidence type="ECO:0000313" key="5">
    <source>
        <dbReference type="EMBL" id="TDN53718.1"/>
    </source>
</evidence>
<dbReference type="InterPro" id="IPR006143">
    <property type="entry name" value="RND_pump_MFP"/>
</dbReference>
<dbReference type="InterPro" id="IPR058792">
    <property type="entry name" value="Beta-barrel_RND_2"/>
</dbReference>
<evidence type="ECO:0000256" key="1">
    <source>
        <dbReference type="ARBA" id="ARBA00009477"/>
    </source>
</evidence>
<comment type="caution">
    <text evidence="5">The sequence shown here is derived from an EMBL/GenBank/DDBJ whole genome shotgun (WGS) entry which is preliminary data.</text>
</comment>
<dbReference type="GO" id="GO:0015562">
    <property type="term" value="F:efflux transmembrane transporter activity"/>
    <property type="evidence" value="ECO:0007669"/>
    <property type="project" value="TreeGrafter"/>
</dbReference>
<dbReference type="EMBL" id="SNVV01000004">
    <property type="protein sequence ID" value="TDN53718.1"/>
    <property type="molecule type" value="Genomic_DNA"/>
</dbReference>
<feature type="domain" description="YknX-like C-terminal permuted SH3-like" evidence="4">
    <location>
        <begin position="341"/>
        <end position="409"/>
    </location>
</feature>
<comment type="similarity">
    <text evidence="1">Belongs to the membrane fusion protein (MFP) (TC 8.A.1) family.</text>
</comment>
<reference evidence="5 6" key="1">
    <citation type="submission" date="2019-03" db="EMBL/GenBank/DDBJ databases">
        <title>Genomic Encyclopedia of Type Strains, Phase IV (KMG-IV): sequencing the most valuable type-strain genomes for metagenomic binning, comparative biology and taxonomic classification.</title>
        <authorList>
            <person name="Goeker M."/>
        </authorList>
    </citation>
    <scope>NUCLEOTIDE SEQUENCE [LARGE SCALE GENOMIC DNA]</scope>
    <source>
        <strain evidence="5 6">DSM 12121</strain>
    </source>
</reference>
<dbReference type="Gene3D" id="1.10.287.470">
    <property type="entry name" value="Helix hairpin bin"/>
    <property type="match status" value="1"/>
</dbReference>
<feature type="domain" description="CusB-like beta-barrel" evidence="3">
    <location>
        <begin position="267"/>
        <end position="333"/>
    </location>
</feature>
<dbReference type="Pfam" id="PF25954">
    <property type="entry name" value="Beta-barrel_RND_2"/>
    <property type="match status" value="1"/>
</dbReference>
<dbReference type="InterPro" id="IPR058637">
    <property type="entry name" value="YknX-like_C"/>
</dbReference>
<dbReference type="Gene3D" id="2.40.50.100">
    <property type="match status" value="1"/>
</dbReference>
<dbReference type="Gene3D" id="2.40.420.20">
    <property type="match status" value="1"/>
</dbReference>
<name>A0A4R6E9L3_9RHOO</name>
<dbReference type="PANTHER" id="PTHR30469:SF15">
    <property type="entry name" value="HLYD FAMILY OF SECRETION PROTEINS"/>
    <property type="match status" value="1"/>
</dbReference>
<dbReference type="Gene3D" id="2.40.30.170">
    <property type="match status" value="1"/>
</dbReference>
<feature type="coiled-coil region" evidence="2">
    <location>
        <begin position="156"/>
        <end position="185"/>
    </location>
</feature>
<dbReference type="Pfam" id="PF25989">
    <property type="entry name" value="YknX_C"/>
    <property type="match status" value="1"/>
</dbReference>
<evidence type="ECO:0000256" key="2">
    <source>
        <dbReference type="SAM" id="Coils"/>
    </source>
</evidence>
<evidence type="ECO:0000259" key="4">
    <source>
        <dbReference type="Pfam" id="PF25989"/>
    </source>
</evidence>
<dbReference type="Proteomes" id="UP000295129">
    <property type="component" value="Unassembled WGS sequence"/>
</dbReference>
<keyword evidence="6" id="KW-1185">Reference proteome</keyword>